<dbReference type="Proteomes" id="UP000639643">
    <property type="component" value="Unassembled WGS sequence"/>
</dbReference>
<evidence type="ECO:0000313" key="2">
    <source>
        <dbReference type="EMBL" id="KAF6814901.1"/>
    </source>
</evidence>
<dbReference type="EMBL" id="WIGM01000715">
    <property type="protein sequence ID" value="KAF6814901.1"/>
    <property type="molecule type" value="Genomic_DNA"/>
</dbReference>
<evidence type="ECO:0000256" key="1">
    <source>
        <dbReference type="SAM" id="SignalP"/>
    </source>
</evidence>
<dbReference type="AlphaFoldDB" id="A0A8H6JLQ5"/>
<feature type="chain" id="PRO_5034187942" evidence="1">
    <location>
        <begin position="20"/>
        <end position="93"/>
    </location>
</feature>
<comment type="caution">
    <text evidence="2">The sequence shown here is derived from an EMBL/GenBank/DDBJ whole genome shotgun (WGS) entry which is preliminary data.</text>
</comment>
<proteinExistence type="predicted"/>
<evidence type="ECO:0000313" key="3">
    <source>
        <dbReference type="Proteomes" id="UP000639643"/>
    </source>
</evidence>
<keyword evidence="1" id="KW-0732">Signal</keyword>
<protein>
    <submittedName>
        <fullName evidence="2">Sialidase</fullName>
    </submittedName>
</protein>
<accession>A0A8H6JLQ5</accession>
<name>A0A8H6JLQ5_9PEZI</name>
<reference evidence="2" key="1">
    <citation type="journal article" date="2020" name="Phytopathology">
        <title>Genome Sequence Resources of Colletotrichum truncatum, C. plurivorum, C. musicola, and C. sojae: Four Species Pathogenic to Soybean (Glycine max).</title>
        <authorList>
            <person name="Rogerio F."/>
            <person name="Boufleur T.R."/>
            <person name="Ciampi-Guillardi M."/>
            <person name="Sukno S.A."/>
            <person name="Thon M.R."/>
            <person name="Massola Junior N.S."/>
            <person name="Baroncelli R."/>
        </authorList>
    </citation>
    <scope>NUCLEOTIDE SEQUENCE</scope>
    <source>
        <strain evidence="2">LFN0074</strain>
    </source>
</reference>
<sequence length="93" mass="9456">MKYAFFFLCAVVMLAMAIASPIGSSSRLTPRAEICQFVGPAKGCEAKCPEGFKEKGGGGGAGAGTCRTGQTIACCLDTEGEGGEGAEGKEVRE</sequence>
<keyword evidence="3" id="KW-1185">Reference proteome</keyword>
<gene>
    <name evidence="2" type="ORF">CMUS01_12551</name>
</gene>
<organism evidence="2 3">
    <name type="scientific">Colletotrichum musicola</name>
    <dbReference type="NCBI Taxonomy" id="2175873"/>
    <lineage>
        <taxon>Eukaryota</taxon>
        <taxon>Fungi</taxon>
        <taxon>Dikarya</taxon>
        <taxon>Ascomycota</taxon>
        <taxon>Pezizomycotina</taxon>
        <taxon>Sordariomycetes</taxon>
        <taxon>Hypocreomycetidae</taxon>
        <taxon>Glomerellales</taxon>
        <taxon>Glomerellaceae</taxon>
        <taxon>Colletotrichum</taxon>
        <taxon>Colletotrichum orchidearum species complex</taxon>
    </lineage>
</organism>
<feature type="signal peptide" evidence="1">
    <location>
        <begin position="1"/>
        <end position="19"/>
    </location>
</feature>